<dbReference type="GO" id="GO:0003735">
    <property type="term" value="F:structural constituent of ribosome"/>
    <property type="evidence" value="ECO:0007669"/>
    <property type="project" value="InterPro"/>
</dbReference>
<dbReference type="Gene3D" id="3.10.20.10">
    <property type="match status" value="2"/>
</dbReference>
<dbReference type="InterPro" id="IPR028877">
    <property type="entry name" value="Ribosomal_eL20"/>
</dbReference>
<dbReference type="GO" id="GO:0005840">
    <property type="term" value="C:ribosome"/>
    <property type="evidence" value="ECO:0007669"/>
    <property type="project" value="UniProtKB-KW"/>
</dbReference>
<dbReference type="HAMAP" id="MF_00273">
    <property type="entry name" value="Ribosomal_eL20"/>
    <property type="match status" value="1"/>
</dbReference>
<dbReference type="InterPro" id="IPR023573">
    <property type="entry name" value="Ribosomal_eL20_dom"/>
</dbReference>
<dbReference type="AlphaFoldDB" id="A0A8J5XH11"/>
<evidence type="ECO:0000313" key="6">
    <source>
        <dbReference type="EMBL" id="KAG8460699.1"/>
    </source>
</evidence>
<evidence type="ECO:0000259" key="5">
    <source>
        <dbReference type="Pfam" id="PF01775"/>
    </source>
</evidence>
<dbReference type="FunFam" id="3.10.20.10:FF:000002">
    <property type="entry name" value="60S ribosomal protein L18a"/>
    <property type="match status" value="1"/>
</dbReference>
<dbReference type="OrthoDB" id="1294322at2759"/>
<protein>
    <recommendedName>
        <fullName evidence="4">60S ribosomal protein L18a</fullName>
    </recommendedName>
</protein>
<comment type="caution">
    <text evidence="6">The sequence shown here is derived from an EMBL/GenBank/DDBJ whole genome shotgun (WGS) entry which is preliminary data.</text>
</comment>
<evidence type="ECO:0000256" key="3">
    <source>
        <dbReference type="ARBA" id="ARBA00023274"/>
    </source>
</evidence>
<gene>
    <name evidence="6" type="ORF">KFE25_011474</name>
</gene>
<keyword evidence="3 4" id="KW-0687">Ribonucleoprotein</keyword>
<comment type="similarity">
    <text evidence="1 4">Belongs to the eukaryotic ribosomal protein eL20 family.</text>
</comment>
<evidence type="ECO:0000256" key="2">
    <source>
        <dbReference type="ARBA" id="ARBA00022980"/>
    </source>
</evidence>
<evidence type="ECO:0000256" key="4">
    <source>
        <dbReference type="PIRNR" id="PIRNR002190"/>
    </source>
</evidence>
<dbReference type="GO" id="GO:0006412">
    <property type="term" value="P:translation"/>
    <property type="evidence" value="ECO:0007669"/>
    <property type="project" value="InterPro"/>
</dbReference>
<dbReference type="Pfam" id="PF01775">
    <property type="entry name" value="Ribosomal_L18A"/>
    <property type="match status" value="1"/>
</dbReference>
<organism evidence="6 7">
    <name type="scientific">Diacronema lutheri</name>
    <name type="common">Unicellular marine alga</name>
    <name type="synonym">Monochrysis lutheri</name>
    <dbReference type="NCBI Taxonomy" id="2081491"/>
    <lineage>
        <taxon>Eukaryota</taxon>
        <taxon>Haptista</taxon>
        <taxon>Haptophyta</taxon>
        <taxon>Pavlovophyceae</taxon>
        <taxon>Pavlovales</taxon>
        <taxon>Pavlovaceae</taxon>
        <taxon>Diacronema</taxon>
    </lineage>
</organism>
<dbReference type="PIRSF" id="PIRSF002190">
    <property type="entry name" value="Ribosomal_L18a"/>
    <property type="match status" value="1"/>
</dbReference>
<evidence type="ECO:0000313" key="7">
    <source>
        <dbReference type="Proteomes" id="UP000751190"/>
    </source>
</evidence>
<dbReference type="PANTHER" id="PTHR10052">
    <property type="entry name" value="60S RIBOSOMAL PROTEIN L18A"/>
    <property type="match status" value="1"/>
</dbReference>
<accession>A0A8J5XH11</accession>
<dbReference type="Proteomes" id="UP000751190">
    <property type="component" value="Unassembled WGS sequence"/>
</dbReference>
<proteinExistence type="inferred from homology"/>
<dbReference type="FunFam" id="3.10.20.10:FF:000001">
    <property type="entry name" value="60S ribosomal protein L18a"/>
    <property type="match status" value="1"/>
</dbReference>
<dbReference type="EMBL" id="JAGTXO010000031">
    <property type="protein sequence ID" value="KAG8460699.1"/>
    <property type="molecule type" value="Genomic_DNA"/>
</dbReference>
<keyword evidence="7" id="KW-1185">Reference proteome</keyword>
<name>A0A8J5XH11_DIALT</name>
<dbReference type="InterPro" id="IPR021138">
    <property type="entry name" value="Ribosomal_eL20_eukaryotes"/>
</dbReference>
<dbReference type="GO" id="GO:1990904">
    <property type="term" value="C:ribonucleoprotein complex"/>
    <property type="evidence" value="ECO:0007669"/>
    <property type="project" value="UniProtKB-KW"/>
</dbReference>
<evidence type="ECO:0000256" key="1">
    <source>
        <dbReference type="ARBA" id="ARBA00009362"/>
    </source>
</evidence>
<feature type="domain" description="Large ribosomal subunit protein eL20" evidence="5">
    <location>
        <begin position="3"/>
        <end position="124"/>
    </location>
</feature>
<reference evidence="6" key="1">
    <citation type="submission" date="2021-05" db="EMBL/GenBank/DDBJ databases">
        <title>The genome of the haptophyte Pavlova lutheri (Diacronema luteri, Pavlovales) - a model for lipid biosynthesis in eukaryotic algae.</title>
        <authorList>
            <person name="Hulatt C.J."/>
            <person name="Posewitz M.C."/>
        </authorList>
    </citation>
    <scope>NUCLEOTIDE SEQUENCE</scope>
    <source>
        <strain evidence="6">NIVA-4/92</strain>
    </source>
</reference>
<sequence length="174" mass="20565">MTIKTFQIIGRMKPSEKDPAPKVYRMKLFARDDVCARSKFWYFISKLRRVKKANGQILTCHELIEKNTRVVKNYGVWLRYESRTGTHNMYKEYRECSINSAIQAVYNDLAGRNRARPRGIQIIRTVEVKPASCKRVNVTQFHDSKIKFPLAHRVLRVEKKFKTTFKASRPNTYF</sequence>
<dbReference type="SUPFAM" id="SSF160374">
    <property type="entry name" value="RplX-like"/>
    <property type="match status" value="1"/>
</dbReference>
<keyword evidence="2 4" id="KW-0689">Ribosomal protein</keyword>
<dbReference type="OMA" id="CIFAKND"/>